<accession>A0A318KM41</accession>
<evidence type="ECO:0000313" key="3">
    <source>
        <dbReference type="EMBL" id="PXX76925.1"/>
    </source>
</evidence>
<sequence>MEKKTNINCRVDNCIFNEHQCCCAHEITVGCQCGKADCCQQTECDSFKRRG</sequence>
<dbReference type="Proteomes" id="UP000247612">
    <property type="component" value="Unassembled WGS sequence"/>
</dbReference>
<evidence type="ECO:0000313" key="4">
    <source>
        <dbReference type="Proteomes" id="UP000247612"/>
    </source>
</evidence>
<evidence type="ECO:0000313" key="2">
    <source>
        <dbReference type="EMBL" id="MDY5168058.1"/>
    </source>
</evidence>
<dbReference type="Pfam" id="PF07561">
    <property type="entry name" value="DUF1540"/>
    <property type="match status" value="1"/>
</dbReference>
<name>A0A318KM41_9FIRM</name>
<dbReference type="EMBL" id="JALDAW010000011">
    <property type="protein sequence ID" value="MDY5168058.1"/>
    <property type="molecule type" value="Genomic_DNA"/>
</dbReference>
<comment type="caution">
    <text evidence="3">The sequence shown here is derived from an EMBL/GenBank/DDBJ whole genome shotgun (WGS) entry which is preliminary data.</text>
</comment>
<reference evidence="2" key="2">
    <citation type="submission" date="2022-03" db="EMBL/GenBank/DDBJ databases">
        <title>First case of bacteraemia caused by Dielma fastidiosa in a patient hospitalised with diverticulitis.</title>
        <authorList>
            <person name="Forman-Ankjaer B."/>
            <person name="Hvid-Jensen F."/>
            <person name="Kobel C.M."/>
            <person name="Greve T."/>
        </authorList>
    </citation>
    <scope>NUCLEOTIDE SEQUENCE</scope>
    <source>
        <strain evidence="2">AUH_DF_2021</strain>
    </source>
</reference>
<reference evidence="3 4" key="1">
    <citation type="submission" date="2018-05" db="EMBL/GenBank/DDBJ databases">
        <title>Genomic Encyclopedia of Type Strains, Phase IV (KMG-IV): sequencing the most valuable type-strain genomes for metagenomic binning, comparative biology and taxonomic classification.</title>
        <authorList>
            <person name="Goeker M."/>
        </authorList>
    </citation>
    <scope>NUCLEOTIDE SEQUENCE [LARGE SCALE GENOMIC DNA]</scope>
    <source>
        <strain evidence="3 4">JC118</strain>
    </source>
</reference>
<dbReference type="STRING" id="1034346.GCA_000313565_03430"/>
<dbReference type="GeneID" id="94439198"/>
<dbReference type="Proteomes" id="UP001276902">
    <property type="component" value="Unassembled WGS sequence"/>
</dbReference>
<dbReference type="RefSeq" id="WP_022939709.1">
    <property type="nucleotide sequence ID" value="NZ_BAABZA010000001.1"/>
</dbReference>
<gene>
    <name evidence="3" type="ORF">DES51_113120</name>
    <name evidence="2" type="ORF">MQE39_08005</name>
</gene>
<proteinExistence type="predicted"/>
<feature type="domain" description="DUF1540" evidence="1">
    <location>
        <begin position="7"/>
        <end position="47"/>
    </location>
</feature>
<dbReference type="InterPro" id="IPR011437">
    <property type="entry name" value="DUF1540"/>
</dbReference>
<dbReference type="EMBL" id="QJKH01000013">
    <property type="protein sequence ID" value="PXX76925.1"/>
    <property type="molecule type" value="Genomic_DNA"/>
</dbReference>
<dbReference type="AlphaFoldDB" id="A0A318KM41"/>
<evidence type="ECO:0000259" key="1">
    <source>
        <dbReference type="Pfam" id="PF07561"/>
    </source>
</evidence>
<keyword evidence="4" id="KW-1185">Reference proteome</keyword>
<protein>
    <submittedName>
        <fullName evidence="2">DUF1540 domain-containing protein</fullName>
    </submittedName>
    <submittedName>
        <fullName evidence="3">Uncharacterized protein DUF1540</fullName>
    </submittedName>
</protein>
<organism evidence="3 4">
    <name type="scientific">Dielma fastidiosa</name>
    <dbReference type="NCBI Taxonomy" id="1034346"/>
    <lineage>
        <taxon>Bacteria</taxon>
        <taxon>Bacillati</taxon>
        <taxon>Bacillota</taxon>
        <taxon>Erysipelotrichia</taxon>
        <taxon>Erysipelotrichales</taxon>
        <taxon>Erysipelotrichaceae</taxon>
        <taxon>Dielma</taxon>
    </lineage>
</organism>